<gene>
    <name evidence="2" type="ORF">EM308_02860</name>
</gene>
<keyword evidence="1" id="KW-0732">Signal</keyword>
<dbReference type="EMBL" id="CP017479">
    <property type="protein sequence ID" value="AOW08523.1"/>
    <property type="molecule type" value="Genomic_DNA"/>
</dbReference>
<keyword evidence="3" id="KW-1185">Reference proteome</keyword>
<evidence type="ECO:0008006" key="4">
    <source>
        <dbReference type="Google" id="ProtNLM"/>
    </source>
</evidence>
<evidence type="ECO:0000313" key="3">
    <source>
        <dbReference type="Proteomes" id="UP000175968"/>
    </source>
</evidence>
<evidence type="ECO:0000313" key="2">
    <source>
        <dbReference type="EMBL" id="AOW08523.1"/>
    </source>
</evidence>
<proteinExistence type="predicted"/>
<protein>
    <recommendedName>
        <fullName evidence="4">DUF4369 domain-containing protein</fullName>
    </recommendedName>
</protein>
<evidence type="ECO:0000256" key="1">
    <source>
        <dbReference type="SAM" id="SignalP"/>
    </source>
</evidence>
<feature type="chain" id="PRO_5041899547" description="DUF4369 domain-containing protein" evidence="1">
    <location>
        <begin position="22"/>
        <end position="363"/>
    </location>
</feature>
<feature type="signal peptide" evidence="1">
    <location>
        <begin position="1"/>
        <end position="21"/>
    </location>
</feature>
<organism evidence="2 3">
    <name type="scientific">Flavobacterium gilvum</name>
    <dbReference type="NCBI Taxonomy" id="1492737"/>
    <lineage>
        <taxon>Bacteria</taxon>
        <taxon>Pseudomonadati</taxon>
        <taxon>Bacteroidota</taxon>
        <taxon>Flavobacteriia</taxon>
        <taxon>Flavobacteriales</taxon>
        <taxon>Flavobacteriaceae</taxon>
        <taxon>Flavobacterium</taxon>
    </lineage>
</organism>
<dbReference type="KEGG" id="fgl:EM308_02860"/>
<dbReference type="AlphaFoldDB" id="A0AAC9I450"/>
<accession>A0AAC9I450</accession>
<dbReference type="RefSeq" id="WP_035639832.1">
    <property type="nucleotide sequence ID" value="NZ_CP017479.1"/>
</dbReference>
<dbReference type="Proteomes" id="UP000175968">
    <property type="component" value="Chromosome"/>
</dbReference>
<reference evidence="2 3" key="1">
    <citation type="submission" date="2016-10" db="EMBL/GenBank/DDBJ databases">
        <title>Flavobacterium gilvum sp. nov., isolated from stream water.</title>
        <authorList>
            <person name="Shin S.-K."/>
            <person name="Cho Y.-J."/>
            <person name="Yi H."/>
        </authorList>
    </citation>
    <scope>NUCLEOTIDE SEQUENCE [LARGE SCALE GENOMIC DNA]</scope>
    <source>
        <strain evidence="2 3">EM1308</strain>
    </source>
</reference>
<name>A0AAC9I450_9FLAO</name>
<sequence>MKLYPIILAVLITGSFTFASAQKNKTIIKGKVHRWPTDTIYLHTLPFHSPYSGVLKYKLISKDSTFNFQFENTDKPFVFFITSQKKVVDQQTKGLLFDNLAEEHYWSNCFKIYTYGKTTNLIEPNEKLDMDITWNGWNKTDVSFKGPNKFKHEYYQKSFDLSDKEKDALKGPSSENIEWAISDLKNVTQSSLDELKLDKDKLGPVFYDYLKAEIEFGARKFFLQYLWSEKVNDLKEIIATGKIPDKFVEILAFNKYSINDATLISEEYNEFVEEYANFLTNIANKEYKKFNPFSPKKVEIIGSKLPEKSAYYYIANQCLLIDDDASEFIINDSNVLKKLAKKIIVHFPNGELNSKLREKYKID</sequence>